<dbReference type="GeneID" id="30144737"/>
<evidence type="ECO:0000313" key="8">
    <source>
        <dbReference type="Proteomes" id="UP000094336"/>
    </source>
</evidence>
<organism evidence="7 8">
    <name type="scientific">Babjeviella inositovora NRRL Y-12698</name>
    <dbReference type="NCBI Taxonomy" id="984486"/>
    <lineage>
        <taxon>Eukaryota</taxon>
        <taxon>Fungi</taxon>
        <taxon>Dikarya</taxon>
        <taxon>Ascomycota</taxon>
        <taxon>Saccharomycotina</taxon>
        <taxon>Pichiomycetes</taxon>
        <taxon>Serinales incertae sedis</taxon>
        <taxon>Babjeviella</taxon>
    </lineage>
</organism>
<dbReference type="GO" id="GO:0005763">
    <property type="term" value="C:mitochondrial small ribosomal subunit"/>
    <property type="evidence" value="ECO:0007669"/>
    <property type="project" value="UniProtKB-UniRule"/>
</dbReference>
<sequence length="248" mass="28541">MTQARKALNVLESTSAFVKAGLLEKPPVWMKVVASNPPQKDFTKFALRTKQQTTSEKPTHKLYRTRTDPHAAKTKFFKPQKLRFLEDDLRKLFFQQHPWELARPKNIIENTGDDEAFLDWDTIKQVLKPLDGESVVQRTLHLVKNKDNKLSMIEAYDQARLEFYRARIEQEIEQQVTLEESSMYGAVFTKSSTDLGFEAEAPKIAKWKEEALEQTSLFQTRSTAHIHEWASDAAEDTAEAVEDVAEAK</sequence>
<dbReference type="PIRSF" id="PIRSF029764">
    <property type="entry name" value="RSM25"/>
    <property type="match status" value="1"/>
</dbReference>
<evidence type="ECO:0000256" key="1">
    <source>
        <dbReference type="ARBA" id="ARBA00004173"/>
    </source>
</evidence>
<reference evidence="8" key="1">
    <citation type="submission" date="2016-05" db="EMBL/GenBank/DDBJ databases">
        <title>Comparative genomics of biotechnologically important yeasts.</title>
        <authorList>
            <consortium name="DOE Joint Genome Institute"/>
            <person name="Riley R."/>
            <person name="Haridas S."/>
            <person name="Wolfe K.H."/>
            <person name="Lopes M.R."/>
            <person name="Hittinger C.T."/>
            <person name="Goker M."/>
            <person name="Salamov A."/>
            <person name="Wisecaver J."/>
            <person name="Long T.M."/>
            <person name="Aerts A.L."/>
            <person name="Barry K."/>
            <person name="Choi C."/>
            <person name="Clum A."/>
            <person name="Coughlan A.Y."/>
            <person name="Deshpande S."/>
            <person name="Douglass A.P."/>
            <person name="Hanson S.J."/>
            <person name="Klenk H.-P."/>
            <person name="Labutti K."/>
            <person name="Lapidus A."/>
            <person name="Lindquist E."/>
            <person name="Lipzen A."/>
            <person name="Meier-Kolthoff J.P."/>
            <person name="Ohm R.A."/>
            <person name="Otillar R.P."/>
            <person name="Pangilinan J."/>
            <person name="Peng Y."/>
            <person name="Rokas A."/>
            <person name="Rosa C.A."/>
            <person name="Scheuner C."/>
            <person name="Sibirny A.A."/>
            <person name="Slot J.C."/>
            <person name="Stielow J.B."/>
            <person name="Sun H."/>
            <person name="Kurtzman C.P."/>
            <person name="Blackwell M."/>
            <person name="Grigoriev I.V."/>
            <person name="Jeffries T.W."/>
        </authorList>
    </citation>
    <scope>NUCLEOTIDE SEQUENCE [LARGE SCALE GENOMIC DNA]</scope>
    <source>
        <strain evidence="8">NRRL Y-12698</strain>
    </source>
</reference>
<evidence type="ECO:0000256" key="5">
    <source>
        <dbReference type="ARBA" id="ARBA00023274"/>
    </source>
</evidence>
<gene>
    <name evidence="7" type="ORF">BABINDRAFT_11639</name>
</gene>
<dbReference type="PANTHER" id="PTHR37799">
    <property type="entry name" value="37S RIBOSOMAL PROTEIN S25, MITOCHONDRIAL"/>
    <property type="match status" value="1"/>
</dbReference>
<proteinExistence type="inferred from homology"/>
<dbReference type="PANTHER" id="PTHR37799:SF1">
    <property type="entry name" value="SMALL RIBOSOMAL SUBUNIT PROTEIN MS23"/>
    <property type="match status" value="1"/>
</dbReference>
<protein>
    <recommendedName>
        <fullName evidence="6">37S ribosomal protein S25, mitochondrial</fullName>
    </recommendedName>
</protein>
<comment type="subunit">
    <text evidence="6">Component of the mitochondrial small ribosomal subunit.</text>
</comment>
<dbReference type="Proteomes" id="UP000094336">
    <property type="component" value="Unassembled WGS sequence"/>
</dbReference>
<name>A0A1E3QV25_9ASCO</name>
<evidence type="ECO:0000256" key="6">
    <source>
        <dbReference type="PIRNR" id="PIRNR029764"/>
    </source>
</evidence>
<dbReference type="GO" id="GO:0003735">
    <property type="term" value="F:structural constituent of ribosome"/>
    <property type="evidence" value="ECO:0007669"/>
    <property type="project" value="UniProtKB-UniRule"/>
</dbReference>
<dbReference type="InterPro" id="IPR016939">
    <property type="entry name" value="Ribosomal_mS23_fun"/>
</dbReference>
<keyword evidence="4 6" id="KW-0496">Mitochondrion</keyword>
<dbReference type="EMBL" id="KV454427">
    <property type="protein sequence ID" value="ODQ81505.1"/>
    <property type="molecule type" value="Genomic_DNA"/>
</dbReference>
<dbReference type="AlphaFoldDB" id="A0A1E3QV25"/>
<dbReference type="InterPro" id="IPR059242">
    <property type="entry name" value="mS23_dom"/>
</dbReference>
<evidence type="ECO:0000313" key="7">
    <source>
        <dbReference type="EMBL" id="ODQ81505.1"/>
    </source>
</evidence>
<evidence type="ECO:0000256" key="2">
    <source>
        <dbReference type="ARBA" id="ARBA00009864"/>
    </source>
</evidence>
<dbReference type="STRING" id="984486.A0A1E3QV25"/>
<comment type="similarity">
    <text evidence="2">Belongs to the mitochondrion-specific ribosomal protein mS23 family.</text>
</comment>
<keyword evidence="8" id="KW-1185">Reference proteome</keyword>
<comment type="subcellular location">
    <subcellularLocation>
        <location evidence="1 6">Mitochondrion</location>
    </subcellularLocation>
</comment>
<evidence type="ECO:0000256" key="4">
    <source>
        <dbReference type="ARBA" id="ARBA00023128"/>
    </source>
</evidence>
<dbReference type="CDD" id="cd23701">
    <property type="entry name" value="At1g26750"/>
    <property type="match status" value="1"/>
</dbReference>
<dbReference type="OrthoDB" id="5542239at2759"/>
<keyword evidence="5 6" id="KW-0687">Ribonucleoprotein</keyword>
<dbReference type="Pfam" id="PF13741">
    <property type="entry name" value="MRP-S25"/>
    <property type="match status" value="1"/>
</dbReference>
<evidence type="ECO:0000256" key="3">
    <source>
        <dbReference type="ARBA" id="ARBA00022980"/>
    </source>
</evidence>
<dbReference type="RefSeq" id="XP_018986833.1">
    <property type="nucleotide sequence ID" value="XM_019126883.1"/>
</dbReference>
<keyword evidence="3 6" id="KW-0689">Ribosomal protein</keyword>
<accession>A0A1E3QV25</accession>